<dbReference type="Proteomes" id="UP000249341">
    <property type="component" value="Unassembled WGS sequence"/>
</dbReference>
<sequence length="241" mass="24741">MPPLPGAENLPIMPHDLDLLVNTRWVLLVVLAATLLDVVLPFIPAETMVVAVGVAAAAHGEAVPVAVILAATAGVCAGDHLAYLAGWRSGPAVTGRLRRGARGTALHDWVLAVMRRHGGTLIVLGRYVPGVRSATAFTAGATRFPRRAFTAFTTAGAAIWAAQAVLLGYLGGVAFADRPLIGFAVAWVVAIAVSGLATTVVRLTRRAGPRRRSSRRSSRPAPGPAGAASTGPSTGRRASAG</sequence>
<evidence type="ECO:0000256" key="1">
    <source>
        <dbReference type="ARBA" id="ARBA00004651"/>
    </source>
</evidence>
<dbReference type="PANTHER" id="PTHR30353:SF0">
    <property type="entry name" value="TRANSMEMBRANE PROTEIN"/>
    <property type="match status" value="1"/>
</dbReference>
<dbReference type="InterPro" id="IPR032818">
    <property type="entry name" value="DedA-like"/>
</dbReference>
<comment type="caution">
    <text evidence="10">The sequence shown here is derived from an EMBL/GenBank/DDBJ whole genome shotgun (WGS) entry which is preliminary data.</text>
</comment>
<evidence type="ECO:0000256" key="5">
    <source>
        <dbReference type="ARBA" id="ARBA00022989"/>
    </source>
</evidence>
<proteinExistence type="inferred from homology"/>
<evidence type="ECO:0000256" key="6">
    <source>
        <dbReference type="ARBA" id="ARBA00023136"/>
    </source>
</evidence>
<dbReference type="EMBL" id="QLMJ01000002">
    <property type="protein sequence ID" value="RAK42428.1"/>
    <property type="molecule type" value="Genomic_DNA"/>
</dbReference>
<evidence type="ECO:0000256" key="2">
    <source>
        <dbReference type="ARBA" id="ARBA00010792"/>
    </source>
</evidence>
<dbReference type="Pfam" id="PF09335">
    <property type="entry name" value="VTT_dom"/>
    <property type="match status" value="1"/>
</dbReference>
<evidence type="ECO:0000259" key="9">
    <source>
        <dbReference type="Pfam" id="PF09335"/>
    </source>
</evidence>
<evidence type="ECO:0000256" key="3">
    <source>
        <dbReference type="ARBA" id="ARBA00022475"/>
    </source>
</evidence>
<evidence type="ECO:0000313" key="11">
    <source>
        <dbReference type="Proteomes" id="UP000249341"/>
    </source>
</evidence>
<comment type="similarity">
    <text evidence="2 7">Belongs to the DedA family.</text>
</comment>
<evidence type="ECO:0000256" key="4">
    <source>
        <dbReference type="ARBA" id="ARBA00022692"/>
    </source>
</evidence>
<reference evidence="10 11" key="1">
    <citation type="submission" date="2018-06" db="EMBL/GenBank/DDBJ databases">
        <title>Genomic Encyclopedia of Type Strains, Phase III (KMG-III): the genomes of soil and plant-associated and newly described type strains.</title>
        <authorList>
            <person name="Whitman W."/>
        </authorList>
    </citation>
    <scope>NUCLEOTIDE SEQUENCE [LARGE SCALE GENOMIC DNA]</scope>
    <source>
        <strain evidence="10 11">CGMCC 4.7090</strain>
    </source>
</reference>
<gene>
    <name evidence="10" type="ORF">B0I29_102253</name>
</gene>
<dbReference type="GO" id="GO:0005886">
    <property type="term" value="C:plasma membrane"/>
    <property type="evidence" value="ECO:0007669"/>
    <property type="project" value="UniProtKB-SubCell"/>
</dbReference>
<keyword evidence="6 7" id="KW-0472">Membrane</keyword>
<dbReference type="InterPro" id="IPR032816">
    <property type="entry name" value="VTT_dom"/>
</dbReference>
<dbReference type="PANTHER" id="PTHR30353">
    <property type="entry name" value="INNER MEMBRANE PROTEIN DEDA-RELATED"/>
    <property type="match status" value="1"/>
</dbReference>
<protein>
    <submittedName>
        <fullName evidence="10">Membrane protein DedA with SNARE-associated domain</fullName>
    </submittedName>
</protein>
<evidence type="ECO:0000256" key="7">
    <source>
        <dbReference type="RuleBase" id="RU367016"/>
    </source>
</evidence>
<keyword evidence="5 7" id="KW-1133">Transmembrane helix</keyword>
<feature type="compositionally biased region" description="Basic residues" evidence="8">
    <location>
        <begin position="205"/>
        <end position="218"/>
    </location>
</feature>
<keyword evidence="4 7" id="KW-0812">Transmembrane</keyword>
<feature type="transmembrane region" description="Helical" evidence="7">
    <location>
        <begin position="25"/>
        <end position="43"/>
    </location>
</feature>
<evidence type="ECO:0000256" key="8">
    <source>
        <dbReference type="SAM" id="MobiDB-lite"/>
    </source>
</evidence>
<feature type="transmembrane region" description="Helical" evidence="7">
    <location>
        <begin position="181"/>
        <end position="203"/>
    </location>
</feature>
<comment type="caution">
    <text evidence="7">Lacks conserved residue(s) required for the propagation of feature annotation.</text>
</comment>
<name>A0A327ZPC3_9ACTN</name>
<dbReference type="AlphaFoldDB" id="A0A327ZPC3"/>
<feature type="region of interest" description="Disordered" evidence="8">
    <location>
        <begin position="205"/>
        <end position="241"/>
    </location>
</feature>
<feature type="domain" description="VTT" evidence="9">
    <location>
        <begin position="43"/>
        <end position="169"/>
    </location>
</feature>
<feature type="transmembrane region" description="Helical" evidence="7">
    <location>
        <begin position="149"/>
        <end position="175"/>
    </location>
</feature>
<feature type="compositionally biased region" description="Low complexity" evidence="8">
    <location>
        <begin position="224"/>
        <end position="241"/>
    </location>
</feature>
<keyword evidence="3 7" id="KW-1003">Cell membrane</keyword>
<comment type="subcellular location">
    <subcellularLocation>
        <location evidence="1 7">Cell membrane</location>
        <topology evidence="1 7">Multi-pass membrane protein</topology>
    </subcellularLocation>
</comment>
<organism evidence="10 11">
    <name type="scientific">Actinoplanes lutulentus</name>
    <dbReference type="NCBI Taxonomy" id="1287878"/>
    <lineage>
        <taxon>Bacteria</taxon>
        <taxon>Bacillati</taxon>
        <taxon>Actinomycetota</taxon>
        <taxon>Actinomycetes</taxon>
        <taxon>Micromonosporales</taxon>
        <taxon>Micromonosporaceae</taxon>
        <taxon>Actinoplanes</taxon>
    </lineage>
</organism>
<accession>A0A327ZPC3</accession>
<evidence type="ECO:0000313" key="10">
    <source>
        <dbReference type="EMBL" id="RAK42428.1"/>
    </source>
</evidence>
<keyword evidence="11" id="KW-1185">Reference proteome</keyword>